<sequence length="417" mass="44767">MKIKHSVLAGVALFAASIMSAQAAEKVKVEYWSNSLSPKFDAVMKDLTTKFNASQNQVEAVWVDVAWDAFQARVVTAVASGKVPGLVNLPKPWMDEFAQKKMIVPVTKEVASFKNVYTKGALADVTYGNEIYGLPWYQVTAVLFYNKDLFSKAGVKEAPKSLDQLLAAAKQVKEKTGVSGFAPKLNDGFAGWFLYDGLPLIKDNKAVFNSPAHVKLVEKFAAAYKDGSIPKDVFKMGFEEQIAAYNSGKIAMFAEGAHALKRTQTDAKKIYEVTGVAGFPQGAGKTPFGGFLFLWSVPKGFKDVGAAVKLGQYLTSDEAQLAFAKASSTFPSTNKALDDAFFQAGAKSADPVEQATAVAATNIKASRTLTISGLPDEAAMNKKLNDEVEAAVTGRKSAKEALDAAAALWNEKLAAKK</sequence>
<name>A0A8J7FLA4_9NEIS</name>
<dbReference type="PANTHER" id="PTHR30061:SF50">
    <property type="entry name" value="MALTOSE_MALTODEXTRIN-BINDING PERIPLASMIC PROTEIN"/>
    <property type="match status" value="1"/>
</dbReference>
<comment type="caution">
    <text evidence="5">The sequence shown here is derived from an EMBL/GenBank/DDBJ whole genome shotgun (WGS) entry which is preliminary data.</text>
</comment>
<dbReference type="GO" id="GO:0055052">
    <property type="term" value="C:ATP-binding cassette (ABC) transporter complex, substrate-binding subunit-containing"/>
    <property type="evidence" value="ECO:0007669"/>
    <property type="project" value="TreeGrafter"/>
</dbReference>
<dbReference type="RefSeq" id="WP_194116455.1">
    <property type="nucleotide sequence ID" value="NZ_JADFUA010000006.1"/>
</dbReference>
<keyword evidence="3 4" id="KW-0732">Signal</keyword>
<gene>
    <name evidence="5" type="ORF">INR99_11295</name>
</gene>
<evidence type="ECO:0000313" key="5">
    <source>
        <dbReference type="EMBL" id="MBE9609927.1"/>
    </source>
</evidence>
<dbReference type="Pfam" id="PF13416">
    <property type="entry name" value="SBP_bac_8"/>
    <property type="match status" value="1"/>
</dbReference>
<dbReference type="InterPro" id="IPR006059">
    <property type="entry name" value="SBP"/>
</dbReference>
<keyword evidence="6" id="KW-1185">Reference proteome</keyword>
<feature type="signal peptide" evidence="4">
    <location>
        <begin position="1"/>
        <end position="23"/>
    </location>
</feature>
<comment type="similarity">
    <text evidence="1">Belongs to the bacterial solute-binding protein 1 family.</text>
</comment>
<reference evidence="5 6" key="1">
    <citation type="submission" date="2020-10" db="EMBL/GenBank/DDBJ databases">
        <title>The genome sequence of Chitinilyticum litopenaei 4Y14.</title>
        <authorList>
            <person name="Liu Y."/>
        </authorList>
    </citation>
    <scope>NUCLEOTIDE SEQUENCE [LARGE SCALE GENOMIC DNA]</scope>
    <source>
        <strain evidence="5 6">4Y14</strain>
    </source>
</reference>
<evidence type="ECO:0000256" key="4">
    <source>
        <dbReference type="SAM" id="SignalP"/>
    </source>
</evidence>
<organism evidence="5 6">
    <name type="scientific">Chitinilyticum piscinae</name>
    <dbReference type="NCBI Taxonomy" id="2866724"/>
    <lineage>
        <taxon>Bacteria</taxon>
        <taxon>Pseudomonadati</taxon>
        <taxon>Pseudomonadota</taxon>
        <taxon>Betaproteobacteria</taxon>
        <taxon>Neisseriales</taxon>
        <taxon>Chitinibacteraceae</taxon>
        <taxon>Chitinilyticum</taxon>
    </lineage>
</organism>
<accession>A0A8J7FLA4</accession>
<proteinExistence type="inferred from homology"/>
<dbReference type="GO" id="GO:0015768">
    <property type="term" value="P:maltose transport"/>
    <property type="evidence" value="ECO:0007669"/>
    <property type="project" value="TreeGrafter"/>
</dbReference>
<keyword evidence="2" id="KW-0813">Transport</keyword>
<evidence type="ECO:0000256" key="2">
    <source>
        <dbReference type="ARBA" id="ARBA00022448"/>
    </source>
</evidence>
<dbReference type="PANTHER" id="PTHR30061">
    <property type="entry name" value="MALTOSE-BINDING PERIPLASMIC PROTEIN"/>
    <property type="match status" value="1"/>
</dbReference>
<evidence type="ECO:0000256" key="1">
    <source>
        <dbReference type="ARBA" id="ARBA00008520"/>
    </source>
</evidence>
<dbReference type="GO" id="GO:0042956">
    <property type="term" value="P:maltodextrin transmembrane transport"/>
    <property type="evidence" value="ECO:0007669"/>
    <property type="project" value="TreeGrafter"/>
</dbReference>
<evidence type="ECO:0000256" key="3">
    <source>
        <dbReference type="ARBA" id="ARBA00022729"/>
    </source>
</evidence>
<dbReference type="SUPFAM" id="SSF53850">
    <property type="entry name" value="Periplasmic binding protein-like II"/>
    <property type="match status" value="1"/>
</dbReference>
<dbReference type="AlphaFoldDB" id="A0A8J7FLA4"/>
<dbReference type="GO" id="GO:1901982">
    <property type="term" value="F:maltose binding"/>
    <property type="evidence" value="ECO:0007669"/>
    <property type="project" value="TreeGrafter"/>
</dbReference>
<dbReference type="Gene3D" id="3.40.190.10">
    <property type="entry name" value="Periplasmic binding protein-like II"/>
    <property type="match status" value="1"/>
</dbReference>
<dbReference type="EMBL" id="JADFUA010000006">
    <property type="protein sequence ID" value="MBE9609927.1"/>
    <property type="molecule type" value="Genomic_DNA"/>
</dbReference>
<evidence type="ECO:0000313" key="6">
    <source>
        <dbReference type="Proteomes" id="UP000604481"/>
    </source>
</evidence>
<dbReference type="Proteomes" id="UP000604481">
    <property type="component" value="Unassembled WGS sequence"/>
</dbReference>
<feature type="chain" id="PRO_5035313999" evidence="4">
    <location>
        <begin position="24"/>
        <end position="417"/>
    </location>
</feature>
<protein>
    <submittedName>
        <fullName evidence="5">Extracellular solute-binding protein</fullName>
    </submittedName>
</protein>